<protein>
    <submittedName>
        <fullName evidence="2">Uncharacterized protein</fullName>
    </submittedName>
</protein>
<name>A0ABV0JN03_9CYAN</name>
<reference evidence="2 3" key="1">
    <citation type="submission" date="2022-04" db="EMBL/GenBank/DDBJ databases">
        <title>Positive selection, recombination, and allopatry shape intraspecific diversity of widespread and dominant cyanobacteria.</title>
        <authorList>
            <person name="Wei J."/>
            <person name="Shu W."/>
            <person name="Hu C."/>
        </authorList>
    </citation>
    <scope>NUCLEOTIDE SEQUENCE [LARGE SCALE GENOMIC DNA]</scope>
    <source>
        <strain evidence="2 3">GB2-A5</strain>
    </source>
</reference>
<dbReference type="EMBL" id="JAMPKK010000017">
    <property type="protein sequence ID" value="MEP0864792.1"/>
    <property type="molecule type" value="Genomic_DNA"/>
</dbReference>
<keyword evidence="3" id="KW-1185">Reference proteome</keyword>
<sequence>MNNPTTWKYIFQIKAVINWIESLALLFADRWIRELIGEKPLTNPEYLQLFVVLVFVIGIGYWWVSQDISRNREIVKLGAYAQYSVFGVLAYQTLIGNVHPLYLIPGVIDLTFAILFSIFLYSYAQNKPALE</sequence>
<organism evidence="2 3">
    <name type="scientific">Funiculus sociatus GB2-A5</name>
    <dbReference type="NCBI Taxonomy" id="2933946"/>
    <lineage>
        <taxon>Bacteria</taxon>
        <taxon>Bacillati</taxon>
        <taxon>Cyanobacteriota</taxon>
        <taxon>Cyanophyceae</taxon>
        <taxon>Coleofasciculales</taxon>
        <taxon>Coleofasciculaceae</taxon>
        <taxon>Funiculus</taxon>
    </lineage>
</organism>
<evidence type="ECO:0000313" key="2">
    <source>
        <dbReference type="EMBL" id="MEP0864792.1"/>
    </source>
</evidence>
<keyword evidence="1" id="KW-0812">Transmembrane</keyword>
<feature type="transmembrane region" description="Helical" evidence="1">
    <location>
        <begin position="101"/>
        <end position="124"/>
    </location>
</feature>
<evidence type="ECO:0000256" key="1">
    <source>
        <dbReference type="SAM" id="Phobius"/>
    </source>
</evidence>
<comment type="caution">
    <text evidence="2">The sequence shown here is derived from an EMBL/GenBank/DDBJ whole genome shotgun (WGS) entry which is preliminary data.</text>
</comment>
<feature type="transmembrane region" description="Helical" evidence="1">
    <location>
        <begin position="77"/>
        <end position="95"/>
    </location>
</feature>
<dbReference type="RefSeq" id="WP_190423568.1">
    <property type="nucleotide sequence ID" value="NZ_JAMPKK010000017.1"/>
</dbReference>
<keyword evidence="1" id="KW-1133">Transmembrane helix</keyword>
<evidence type="ECO:0000313" key="3">
    <source>
        <dbReference type="Proteomes" id="UP001442494"/>
    </source>
</evidence>
<gene>
    <name evidence="2" type="ORF">NDI37_09960</name>
</gene>
<dbReference type="Proteomes" id="UP001442494">
    <property type="component" value="Unassembled WGS sequence"/>
</dbReference>
<accession>A0ABV0JN03</accession>
<keyword evidence="1" id="KW-0472">Membrane</keyword>
<feature type="transmembrane region" description="Helical" evidence="1">
    <location>
        <begin position="46"/>
        <end position="65"/>
    </location>
</feature>
<proteinExistence type="predicted"/>